<dbReference type="STRING" id="604089.SAMN04487942_0206"/>
<dbReference type="SMART" id="SM00530">
    <property type="entry name" value="HTH_XRE"/>
    <property type="match status" value="1"/>
</dbReference>
<proteinExistence type="predicted"/>
<dbReference type="AlphaFoldDB" id="A0A1H8HHT5"/>
<organism evidence="2 3">
    <name type="scientific">Flavobacterium sinopsychrotolerans</name>
    <dbReference type="NCBI Taxonomy" id="604089"/>
    <lineage>
        <taxon>Bacteria</taxon>
        <taxon>Pseudomonadati</taxon>
        <taxon>Bacteroidota</taxon>
        <taxon>Flavobacteriia</taxon>
        <taxon>Flavobacteriales</taxon>
        <taxon>Flavobacteriaceae</taxon>
        <taxon>Flavobacterium</taxon>
    </lineage>
</organism>
<reference evidence="3" key="1">
    <citation type="submission" date="2016-10" db="EMBL/GenBank/DDBJ databases">
        <authorList>
            <person name="Varghese N."/>
            <person name="Submissions S."/>
        </authorList>
    </citation>
    <scope>NUCLEOTIDE SEQUENCE [LARGE SCALE GENOMIC DNA]</scope>
    <source>
        <strain evidence="3">CGMCC 1.8704</strain>
    </source>
</reference>
<evidence type="ECO:0000313" key="2">
    <source>
        <dbReference type="EMBL" id="SEN55782.1"/>
    </source>
</evidence>
<dbReference type="Gene3D" id="1.10.260.40">
    <property type="entry name" value="lambda repressor-like DNA-binding domains"/>
    <property type="match status" value="1"/>
</dbReference>
<dbReference type="PROSITE" id="PS50943">
    <property type="entry name" value="HTH_CROC1"/>
    <property type="match status" value="1"/>
</dbReference>
<dbReference type="Pfam" id="PF01381">
    <property type="entry name" value="HTH_3"/>
    <property type="match status" value="1"/>
</dbReference>
<dbReference type="OrthoDB" id="770730at2"/>
<accession>A0A1H8HHT5</accession>
<dbReference type="GO" id="GO:0003677">
    <property type="term" value="F:DNA binding"/>
    <property type="evidence" value="ECO:0007669"/>
    <property type="project" value="InterPro"/>
</dbReference>
<sequence>MRSKVAQRILAETPEETKIFARLYADIVVRVHQLLKEKGFSQKDLADKLAKRPSEVNKWLVGEHNFTLRSLAKLEAELGDTIIHVPHRKPVSTSIGGKRYITVYKNAHVTTTDVAYTNVWKKSKTKSKTPLANVS</sequence>
<dbReference type="EMBL" id="FODN01000001">
    <property type="protein sequence ID" value="SEN55782.1"/>
    <property type="molecule type" value="Genomic_DNA"/>
</dbReference>
<feature type="domain" description="HTH cro/C1-type" evidence="1">
    <location>
        <begin position="31"/>
        <end position="85"/>
    </location>
</feature>
<keyword evidence="3" id="KW-1185">Reference proteome</keyword>
<dbReference type="InterPro" id="IPR010982">
    <property type="entry name" value="Lambda_DNA-bd_dom_sf"/>
</dbReference>
<dbReference type="CDD" id="cd00093">
    <property type="entry name" value="HTH_XRE"/>
    <property type="match status" value="1"/>
</dbReference>
<dbReference type="RefSeq" id="WP_091164342.1">
    <property type="nucleotide sequence ID" value="NZ_CBCSFM010000013.1"/>
</dbReference>
<dbReference type="Proteomes" id="UP000198657">
    <property type="component" value="Unassembled WGS sequence"/>
</dbReference>
<protein>
    <submittedName>
        <fullName evidence="2">Helix-turn-helix</fullName>
    </submittedName>
</protein>
<dbReference type="SUPFAM" id="SSF47413">
    <property type="entry name" value="lambda repressor-like DNA-binding domains"/>
    <property type="match status" value="1"/>
</dbReference>
<dbReference type="InterPro" id="IPR001387">
    <property type="entry name" value="Cro/C1-type_HTH"/>
</dbReference>
<gene>
    <name evidence="2" type="ORF">SAMN04487942_0206</name>
</gene>
<evidence type="ECO:0000313" key="3">
    <source>
        <dbReference type="Proteomes" id="UP000198657"/>
    </source>
</evidence>
<evidence type="ECO:0000259" key="1">
    <source>
        <dbReference type="PROSITE" id="PS50943"/>
    </source>
</evidence>
<name>A0A1H8HHT5_9FLAO</name>